<evidence type="ECO:0000256" key="1">
    <source>
        <dbReference type="SAM" id="MobiDB-lite"/>
    </source>
</evidence>
<evidence type="ECO:0000313" key="2">
    <source>
        <dbReference type="EMBL" id="KAL1836398.1"/>
    </source>
</evidence>
<evidence type="ECO:0000313" key="3">
    <source>
        <dbReference type="Proteomes" id="UP001583172"/>
    </source>
</evidence>
<accession>A0ABR3V3N6</accession>
<proteinExistence type="predicted"/>
<reference evidence="2 3" key="1">
    <citation type="journal article" date="2024" name="Commun. Biol.">
        <title>Comparative genomic analysis of thermophilic fungi reveals convergent evolutionary adaptations and gene losses.</title>
        <authorList>
            <person name="Steindorff A.S."/>
            <person name="Aguilar-Pontes M.V."/>
            <person name="Robinson A.J."/>
            <person name="Andreopoulos B."/>
            <person name="LaButti K."/>
            <person name="Kuo A."/>
            <person name="Mondo S."/>
            <person name="Riley R."/>
            <person name="Otillar R."/>
            <person name="Haridas S."/>
            <person name="Lipzen A."/>
            <person name="Grimwood J."/>
            <person name="Schmutz J."/>
            <person name="Clum A."/>
            <person name="Reid I.D."/>
            <person name="Moisan M.C."/>
            <person name="Butler G."/>
            <person name="Nguyen T.T.M."/>
            <person name="Dewar K."/>
            <person name="Conant G."/>
            <person name="Drula E."/>
            <person name="Henrissat B."/>
            <person name="Hansel C."/>
            <person name="Singer S."/>
            <person name="Hutchinson M.I."/>
            <person name="de Vries R.P."/>
            <person name="Natvig D.O."/>
            <person name="Powell A.J."/>
            <person name="Tsang A."/>
            <person name="Grigoriev I.V."/>
        </authorList>
    </citation>
    <scope>NUCLEOTIDE SEQUENCE [LARGE SCALE GENOMIC DNA]</scope>
    <source>
        <strain evidence="2 3">CBS 620.91</strain>
    </source>
</reference>
<organism evidence="2 3">
    <name type="scientific">Humicola insolens</name>
    <name type="common">Soft-rot fungus</name>
    <dbReference type="NCBI Taxonomy" id="85995"/>
    <lineage>
        <taxon>Eukaryota</taxon>
        <taxon>Fungi</taxon>
        <taxon>Dikarya</taxon>
        <taxon>Ascomycota</taxon>
        <taxon>Pezizomycotina</taxon>
        <taxon>Sordariomycetes</taxon>
        <taxon>Sordariomycetidae</taxon>
        <taxon>Sordariales</taxon>
        <taxon>Chaetomiaceae</taxon>
        <taxon>Mycothermus</taxon>
    </lineage>
</organism>
<comment type="caution">
    <text evidence="2">The sequence shown here is derived from an EMBL/GenBank/DDBJ whole genome shotgun (WGS) entry which is preliminary data.</text>
</comment>
<feature type="region of interest" description="Disordered" evidence="1">
    <location>
        <begin position="1"/>
        <end position="22"/>
    </location>
</feature>
<name>A0ABR3V3N6_HUMIN</name>
<protein>
    <submittedName>
        <fullName evidence="2">Uncharacterized protein</fullName>
    </submittedName>
</protein>
<keyword evidence="3" id="KW-1185">Reference proteome</keyword>
<sequence>MLSFPSSHPGTHPTRKPQSPRVDLHFLSASPRSCRTSGPLRASASSLPHIFAALPLFFTFPSLLPSFTSLTSSPNSVSHPFHNSLSFQFLLPLASLPSPTYTLSPSNRNARFHLHVHPWSLAPSRRLAVHPTRRDALDHLTTAYILRSEPFLFISSFPPESQPLDSFRPLANCLSALPAAQFFTSLILTHRPAFLSPIHETGH</sequence>
<gene>
    <name evidence="2" type="ORF">VTJ49DRAFT_5179</name>
</gene>
<dbReference type="Proteomes" id="UP001583172">
    <property type="component" value="Unassembled WGS sequence"/>
</dbReference>
<dbReference type="EMBL" id="JAZGSY010000416">
    <property type="protein sequence ID" value="KAL1836398.1"/>
    <property type="molecule type" value="Genomic_DNA"/>
</dbReference>